<dbReference type="Proteomes" id="UP000230889">
    <property type="component" value="Chromosome 1"/>
</dbReference>
<dbReference type="AlphaFoldDB" id="A0AAI8E8N4"/>
<dbReference type="EMBL" id="CP024420">
    <property type="protein sequence ID" value="ATQ52850.1"/>
    <property type="molecule type" value="Genomic_DNA"/>
</dbReference>
<gene>
    <name evidence="1" type="ORF">CS875_09730</name>
</gene>
<proteinExistence type="predicted"/>
<evidence type="ECO:0000313" key="1">
    <source>
        <dbReference type="EMBL" id="ATQ52850.1"/>
    </source>
</evidence>
<organism evidence="1 2">
    <name type="scientific">Brucella suis</name>
    <dbReference type="NCBI Taxonomy" id="29461"/>
    <lineage>
        <taxon>Bacteria</taxon>
        <taxon>Pseudomonadati</taxon>
        <taxon>Pseudomonadota</taxon>
        <taxon>Alphaproteobacteria</taxon>
        <taxon>Hyphomicrobiales</taxon>
        <taxon>Brucellaceae</taxon>
        <taxon>Brucella/Ochrobactrum group</taxon>
        <taxon>Brucella</taxon>
    </lineage>
</organism>
<evidence type="ECO:0000313" key="2">
    <source>
        <dbReference type="Proteomes" id="UP000230889"/>
    </source>
</evidence>
<reference evidence="1 2" key="1">
    <citation type="submission" date="2017-10" db="EMBL/GenBank/DDBJ databases">
        <title>First isolation and characterization of Brucella suis from yak.</title>
        <authorList>
            <person name="Yang X."/>
            <person name="Wang N."/>
            <person name="Cao X."/>
            <person name="Bie P."/>
            <person name="Wang J."/>
            <person name="Lyu Y."/>
            <person name="Wu Q."/>
        </authorList>
    </citation>
    <scope>NUCLEOTIDE SEQUENCE [LARGE SCALE GENOMIC DNA]</scope>
    <source>
        <strain evidence="1 2">QH05</strain>
    </source>
</reference>
<accession>A0AAI8E8N4</accession>
<name>A0AAI8E8N4_BRUSS</name>
<protein>
    <submittedName>
        <fullName evidence="1">Uncharacterized protein</fullName>
    </submittedName>
</protein>
<sequence length="73" mass="8244">MLNPLMGSCTAFGCAGEAEAFPKCEVVSHSCWQCLWAGSYDWSNKFRRFRLLFSWAICLLEGGFPAVLERFLS</sequence>